<evidence type="ECO:0000313" key="3">
    <source>
        <dbReference type="Proteomes" id="UP001558613"/>
    </source>
</evidence>
<organism evidence="2 3">
    <name type="scientific">Cirrhinus molitorella</name>
    <name type="common">mud carp</name>
    <dbReference type="NCBI Taxonomy" id="172907"/>
    <lineage>
        <taxon>Eukaryota</taxon>
        <taxon>Metazoa</taxon>
        <taxon>Chordata</taxon>
        <taxon>Craniata</taxon>
        <taxon>Vertebrata</taxon>
        <taxon>Euteleostomi</taxon>
        <taxon>Actinopterygii</taxon>
        <taxon>Neopterygii</taxon>
        <taxon>Teleostei</taxon>
        <taxon>Ostariophysi</taxon>
        <taxon>Cypriniformes</taxon>
        <taxon>Cyprinidae</taxon>
        <taxon>Labeoninae</taxon>
        <taxon>Labeonini</taxon>
        <taxon>Cirrhinus</taxon>
    </lineage>
</organism>
<dbReference type="EMBL" id="JAYMGO010000014">
    <property type="protein sequence ID" value="KAL1261471.1"/>
    <property type="molecule type" value="Genomic_DNA"/>
</dbReference>
<evidence type="ECO:0000313" key="2">
    <source>
        <dbReference type="EMBL" id="KAL1261471.1"/>
    </source>
</evidence>
<accession>A0ABR3M8P9</accession>
<reference evidence="2 3" key="1">
    <citation type="submission" date="2023-09" db="EMBL/GenBank/DDBJ databases">
        <authorList>
            <person name="Wang M."/>
        </authorList>
    </citation>
    <scope>NUCLEOTIDE SEQUENCE [LARGE SCALE GENOMIC DNA]</scope>
    <source>
        <strain evidence="2">GT-2023</strain>
        <tissue evidence="2">Liver</tissue>
    </source>
</reference>
<feature type="region of interest" description="Disordered" evidence="1">
    <location>
        <begin position="90"/>
        <end position="110"/>
    </location>
</feature>
<dbReference type="Proteomes" id="UP001558613">
    <property type="component" value="Unassembled WGS sequence"/>
</dbReference>
<gene>
    <name evidence="2" type="ORF">QQF64_006736</name>
</gene>
<evidence type="ECO:0000256" key="1">
    <source>
        <dbReference type="SAM" id="MobiDB-lite"/>
    </source>
</evidence>
<keyword evidence="3" id="KW-1185">Reference proteome</keyword>
<proteinExistence type="predicted"/>
<protein>
    <submittedName>
        <fullName evidence="2">Uncharacterized protein</fullName>
    </submittedName>
</protein>
<comment type="caution">
    <text evidence="2">The sequence shown here is derived from an EMBL/GenBank/DDBJ whole genome shotgun (WGS) entry which is preliminary data.</text>
</comment>
<name>A0ABR3M8P9_9TELE</name>
<sequence>MELRTTSVELKVQESTKMVQTGIESIERLTAVSAAVAGQTESLGTASLAVTGQAESSGVGATSQRATKEDATTLGFCNRWDSAVVAATSGGAGAGSGVYPWIETSSGVNL</sequence>